<feature type="transmembrane region" description="Helical" evidence="1">
    <location>
        <begin position="6"/>
        <end position="28"/>
    </location>
</feature>
<evidence type="ECO:0008006" key="3">
    <source>
        <dbReference type="Google" id="ProtNLM"/>
    </source>
</evidence>
<evidence type="ECO:0000313" key="2">
    <source>
        <dbReference type="EMBL" id="QHT90837.1"/>
    </source>
</evidence>
<name>A0A6C0IG13_9ZZZZ</name>
<dbReference type="InterPro" id="IPR018687">
    <property type="entry name" value="DUF2177_membr"/>
</dbReference>
<feature type="transmembrane region" description="Helical" evidence="1">
    <location>
        <begin position="94"/>
        <end position="117"/>
    </location>
</feature>
<organism evidence="2">
    <name type="scientific">viral metagenome</name>
    <dbReference type="NCBI Taxonomy" id="1070528"/>
    <lineage>
        <taxon>unclassified sequences</taxon>
        <taxon>metagenomes</taxon>
        <taxon>organismal metagenomes</taxon>
    </lineage>
</organism>
<dbReference type="EMBL" id="MN740161">
    <property type="protein sequence ID" value="QHT90837.1"/>
    <property type="molecule type" value="Genomic_DNA"/>
</dbReference>
<evidence type="ECO:0000256" key="1">
    <source>
        <dbReference type="SAM" id="Phobius"/>
    </source>
</evidence>
<proteinExistence type="predicted"/>
<dbReference type="AlphaFoldDB" id="A0A6C0IG13"/>
<keyword evidence="1" id="KW-1133">Transmembrane helix</keyword>
<keyword evidence="1" id="KW-0812">Transmembrane</keyword>
<feature type="transmembrane region" description="Helical" evidence="1">
    <location>
        <begin position="40"/>
        <end position="63"/>
    </location>
</feature>
<dbReference type="Pfam" id="PF09945">
    <property type="entry name" value="DUF2177"/>
    <property type="match status" value="1"/>
</dbReference>
<keyword evidence="1" id="KW-0472">Membrane</keyword>
<accession>A0A6C0IG13</accession>
<sequence length="123" mass="14119">MFNFLMLISAIVFLSLDFIYLTLMGNYFKKQIQSIQGSELKINLLGAAICYVFLIFGINYFIIKPNKSVNEAFLLGIVIYGVYETTNYALLENWSILTVFLDTLWGGILFAVTTYIVNLFRKL</sequence>
<protein>
    <recommendedName>
        <fullName evidence="3">DUF2177 family protein</fullName>
    </recommendedName>
</protein>
<reference evidence="2" key="1">
    <citation type="journal article" date="2020" name="Nature">
        <title>Giant virus diversity and host interactions through global metagenomics.</title>
        <authorList>
            <person name="Schulz F."/>
            <person name="Roux S."/>
            <person name="Paez-Espino D."/>
            <person name="Jungbluth S."/>
            <person name="Walsh D.A."/>
            <person name="Denef V.J."/>
            <person name="McMahon K.D."/>
            <person name="Konstantinidis K.T."/>
            <person name="Eloe-Fadrosh E.A."/>
            <person name="Kyrpides N.C."/>
            <person name="Woyke T."/>
        </authorList>
    </citation>
    <scope>NUCLEOTIDE SEQUENCE</scope>
    <source>
        <strain evidence="2">GVMAG-M-3300023184-72</strain>
    </source>
</reference>